<evidence type="ECO:0000256" key="1">
    <source>
        <dbReference type="ARBA" id="ARBA00022734"/>
    </source>
</evidence>
<dbReference type="Pfam" id="PF00059">
    <property type="entry name" value="Lectin_C"/>
    <property type="match status" value="1"/>
</dbReference>
<keyword evidence="2" id="KW-0812">Transmembrane</keyword>
<dbReference type="PaxDb" id="8355-A0A1L8F0R1"/>
<evidence type="ECO:0000313" key="3">
    <source>
        <dbReference type="Proteomes" id="UP000186698"/>
    </source>
</evidence>
<dbReference type="AlphaFoldDB" id="A0A1L8F0R1"/>
<dbReference type="GO" id="GO:0005537">
    <property type="term" value="F:D-mannose binding"/>
    <property type="evidence" value="ECO:0000318"/>
    <property type="project" value="GO_Central"/>
</dbReference>
<dbReference type="OrthoDB" id="8950604at2759"/>
<dbReference type="InterPro" id="IPR016187">
    <property type="entry name" value="CTDL_fold"/>
</dbReference>
<keyword evidence="2" id="KW-1133">Transmembrane helix</keyword>
<evidence type="ECO:0000256" key="2">
    <source>
        <dbReference type="SAM" id="Phobius"/>
    </source>
</evidence>
<dbReference type="GO" id="GO:0042806">
    <property type="term" value="F:fucose binding"/>
    <property type="evidence" value="ECO:0000318"/>
    <property type="project" value="GO_Central"/>
</dbReference>
<dbReference type="CDD" id="cd03590">
    <property type="entry name" value="CLECT_DC-SIGN_like"/>
    <property type="match status" value="1"/>
</dbReference>
<dbReference type="Proteomes" id="UP000186698">
    <property type="component" value="Chromosome 8S"/>
</dbReference>
<dbReference type="GO" id="GO:0009897">
    <property type="term" value="C:external side of plasma membrane"/>
    <property type="evidence" value="ECO:0000318"/>
    <property type="project" value="GO_Central"/>
</dbReference>
<keyword evidence="2" id="KW-0472">Membrane</keyword>
<feature type="transmembrane region" description="Helical" evidence="2">
    <location>
        <begin position="95"/>
        <end position="118"/>
    </location>
</feature>
<dbReference type="OMA" id="CAENIWI"/>
<dbReference type="InterPro" id="IPR016186">
    <property type="entry name" value="C-type_lectin-like/link_sf"/>
</dbReference>
<dbReference type="PANTHER" id="PTHR22803">
    <property type="entry name" value="MANNOSE, PHOSPHOLIPASE, LECTIN RECEPTOR RELATED"/>
    <property type="match status" value="1"/>
</dbReference>
<dbReference type="SUPFAM" id="SSF56436">
    <property type="entry name" value="C-type lectin-like"/>
    <property type="match status" value="1"/>
</dbReference>
<dbReference type="SMART" id="SM00034">
    <property type="entry name" value="CLECT"/>
    <property type="match status" value="1"/>
</dbReference>
<evidence type="ECO:0000313" key="4">
    <source>
        <dbReference type="RefSeq" id="XP_018087995.1"/>
    </source>
</evidence>
<dbReference type="GeneID" id="108699867"/>
<gene>
    <name evidence="4" type="primary">LOC108699867</name>
</gene>
<dbReference type="STRING" id="8355.A0A1L8F0R1"/>
<dbReference type="GO" id="GO:0038187">
    <property type="term" value="F:pattern recognition receptor activity"/>
    <property type="evidence" value="ECO:0000318"/>
    <property type="project" value="GO_Central"/>
</dbReference>
<reference evidence="4" key="1">
    <citation type="submission" date="2025-08" db="UniProtKB">
        <authorList>
            <consortium name="RefSeq"/>
        </authorList>
    </citation>
    <scope>IDENTIFICATION</scope>
    <source>
        <strain evidence="4">J_2021</strain>
        <tissue evidence="4">Erythrocytes</tissue>
    </source>
</reference>
<organism evidence="3 4">
    <name type="scientific">Xenopus laevis</name>
    <name type="common">African clawed frog</name>
    <dbReference type="NCBI Taxonomy" id="8355"/>
    <lineage>
        <taxon>Eukaryota</taxon>
        <taxon>Metazoa</taxon>
        <taxon>Chordata</taxon>
        <taxon>Craniata</taxon>
        <taxon>Vertebrata</taxon>
        <taxon>Euteleostomi</taxon>
        <taxon>Amphibia</taxon>
        <taxon>Batrachia</taxon>
        <taxon>Anura</taxon>
        <taxon>Pipoidea</taxon>
        <taxon>Pipidae</taxon>
        <taxon>Xenopodinae</taxon>
        <taxon>Xenopus</taxon>
        <taxon>Xenopus</taxon>
    </lineage>
</organism>
<dbReference type="InterPro" id="IPR033989">
    <property type="entry name" value="CD209-like_CTLD"/>
</dbReference>
<keyword evidence="3" id="KW-1185">Reference proteome</keyword>
<sequence>MSENCTLTVSQSKRVLYLALWSRDLGRNLRLSPMTRGAVADSAMDRSALAELEFRTLTDQVCWNSDTLRRDAMSTNNVICMKPVRNQRSCRWRCLLAGEIFLVILFFVAIIFLLPLYLQDYSHLQRNQQQMEALRLNMSDSMEERIKRQEASHLLSNNVSSLKQNVSFLHEVLIPELRLNQTQLLQDIVRLETSYRNQTDQYGALQETYAYLKGSYYFLPKESPLLHNCNGQDSKNGYRVCPFCLHGWYFFGMSCYLLSSDPQSWEESSLWCRKEGGHLVVISSIEEQNSLQDLVNETVWIGLSDREVEGEWRWEDGSPFGSGPRFWAPGRPNNSGDDDCITLLPAAGWKDDSCIKLYTGVCEDSAGELTLPSNASLV</sequence>
<protein>
    <submittedName>
        <fullName evidence="4">C-type lectin domain family 10 member A</fullName>
    </submittedName>
</protein>
<dbReference type="InterPro" id="IPR001304">
    <property type="entry name" value="C-type_lectin-like"/>
</dbReference>
<name>A0A1L8F0R1_XENLA</name>
<dbReference type="RefSeq" id="XP_018087995.1">
    <property type="nucleotide sequence ID" value="XM_018232506.2"/>
</dbReference>
<proteinExistence type="predicted"/>
<dbReference type="Bgee" id="108699867">
    <property type="expression patterns" value="Expressed in testis and 1 other cell type or tissue"/>
</dbReference>
<dbReference type="InterPro" id="IPR050111">
    <property type="entry name" value="C-type_lectin/snaclec_domain"/>
</dbReference>
<dbReference type="KEGG" id="xla:108699867"/>
<dbReference type="Gene3D" id="3.10.100.10">
    <property type="entry name" value="Mannose-Binding Protein A, subunit A"/>
    <property type="match status" value="1"/>
</dbReference>
<accession>A0A1L8F0R1</accession>
<keyword evidence="1" id="KW-0430">Lectin</keyword>
<dbReference type="GO" id="GO:0006955">
    <property type="term" value="P:immune response"/>
    <property type="evidence" value="ECO:0000318"/>
    <property type="project" value="GO_Central"/>
</dbReference>
<dbReference type="PROSITE" id="PS50041">
    <property type="entry name" value="C_TYPE_LECTIN_2"/>
    <property type="match status" value="1"/>
</dbReference>